<feature type="domain" description="Alanyl-transfer RNA synthetases family profile" evidence="15">
    <location>
        <begin position="1"/>
        <end position="681"/>
    </location>
</feature>
<evidence type="ECO:0000256" key="13">
    <source>
        <dbReference type="ARBA" id="ARBA00048300"/>
    </source>
</evidence>
<evidence type="ECO:0000256" key="5">
    <source>
        <dbReference type="ARBA" id="ARBA00022723"/>
    </source>
</evidence>
<dbReference type="AlphaFoldDB" id="B3QZP8"/>
<evidence type="ECO:0000256" key="1">
    <source>
        <dbReference type="ARBA" id="ARBA00008226"/>
    </source>
</evidence>
<evidence type="ECO:0000256" key="2">
    <source>
        <dbReference type="ARBA" id="ARBA00022490"/>
    </source>
</evidence>
<dbReference type="InterPro" id="IPR012947">
    <property type="entry name" value="tRNA_SAD"/>
</dbReference>
<evidence type="ECO:0000256" key="4">
    <source>
        <dbReference type="ARBA" id="ARBA00022598"/>
    </source>
</evidence>
<keyword evidence="5 14" id="KW-0479">Metal-binding</keyword>
<dbReference type="InterPro" id="IPR018164">
    <property type="entry name" value="Ala-tRNA-synth_IIc_N"/>
</dbReference>
<comment type="function">
    <text evidence="12 14">Catalyzes the attachment of alanine to tRNA(Ala) in a two-step reaction: alanine is first activated by ATP to form Ala-AMP and then transferred to the acceptor end of tRNA(Ala). Also edits incorrectly charged Ser-tRNA(Ala) and Gly-tRNA(Ala) via its editing domain.</text>
</comment>
<dbReference type="Gene3D" id="3.30.980.10">
    <property type="entry name" value="Threonyl-trna Synthetase, Chain A, domain 2"/>
    <property type="match status" value="1"/>
</dbReference>
<evidence type="ECO:0000256" key="12">
    <source>
        <dbReference type="ARBA" id="ARBA00024779"/>
    </source>
</evidence>
<dbReference type="PRINTS" id="PR00980">
    <property type="entry name" value="TRNASYNTHALA"/>
</dbReference>
<keyword evidence="9 14" id="KW-0694">RNA-binding</keyword>
<comment type="subcellular location">
    <subcellularLocation>
        <location evidence="14">Cytoplasm</location>
    </subcellularLocation>
</comment>
<keyword evidence="8 14" id="KW-0067">ATP-binding</keyword>
<evidence type="ECO:0000313" key="17">
    <source>
        <dbReference type="Proteomes" id="UP000002020"/>
    </source>
</evidence>
<feature type="binding site" evidence="14">
    <location>
        <position position="642"/>
    </location>
    <ligand>
        <name>Zn(2+)</name>
        <dbReference type="ChEBI" id="CHEBI:29105"/>
    </ligand>
</feature>
<name>B3QZP8_PHYMT</name>
<dbReference type="Pfam" id="PF07973">
    <property type="entry name" value="tRNA_SAD"/>
    <property type="match status" value="1"/>
</dbReference>
<dbReference type="InterPro" id="IPR018163">
    <property type="entry name" value="Thr/Ala-tRNA-synth_IIc_edit"/>
</dbReference>
<comment type="cofactor">
    <cofactor evidence="14">
        <name>Zn(2+)</name>
        <dbReference type="ChEBI" id="CHEBI:29105"/>
    </cofactor>
    <text evidence="14">Binds 1 zinc ion per subunit.</text>
</comment>
<dbReference type="STRING" id="37692.ATP_00248"/>
<dbReference type="InterPro" id="IPR018162">
    <property type="entry name" value="Ala-tRNA-ligase_IIc_anticod-bd"/>
</dbReference>
<dbReference type="SUPFAM" id="SSF55186">
    <property type="entry name" value="ThrRS/AlaRS common domain"/>
    <property type="match status" value="1"/>
</dbReference>
<evidence type="ECO:0000256" key="6">
    <source>
        <dbReference type="ARBA" id="ARBA00022741"/>
    </source>
</evidence>
<evidence type="ECO:0000256" key="8">
    <source>
        <dbReference type="ARBA" id="ARBA00022840"/>
    </source>
</evidence>
<organism evidence="16 17">
    <name type="scientific">Phytoplasma mali (strain AT)</name>
    <dbReference type="NCBI Taxonomy" id="482235"/>
    <lineage>
        <taxon>Bacteria</taxon>
        <taxon>Bacillati</taxon>
        <taxon>Mycoplasmatota</taxon>
        <taxon>Mollicutes</taxon>
        <taxon>Acholeplasmatales</taxon>
        <taxon>Acholeplasmataceae</taxon>
        <taxon>Candidatus Phytoplasma</taxon>
        <taxon>16SrX (Apple proliferation group)</taxon>
    </lineage>
</organism>
<dbReference type="GO" id="GO:0005524">
    <property type="term" value="F:ATP binding"/>
    <property type="evidence" value="ECO:0007669"/>
    <property type="project" value="UniProtKB-UniRule"/>
</dbReference>
<dbReference type="GO" id="GO:0000049">
    <property type="term" value="F:tRNA binding"/>
    <property type="evidence" value="ECO:0007669"/>
    <property type="project" value="UniProtKB-KW"/>
</dbReference>
<dbReference type="HAMAP" id="MF_00036_B">
    <property type="entry name" value="Ala_tRNA_synth_B"/>
    <property type="match status" value="1"/>
</dbReference>
<dbReference type="InterPro" id="IPR050058">
    <property type="entry name" value="Ala-tRNA_ligase"/>
</dbReference>
<dbReference type="PANTHER" id="PTHR11777:SF9">
    <property type="entry name" value="ALANINE--TRNA LIGASE, CYTOPLASMIC"/>
    <property type="match status" value="1"/>
</dbReference>
<protein>
    <recommendedName>
        <fullName evidence="14">Alanine--tRNA ligase</fullName>
        <ecNumber evidence="14">6.1.1.7</ecNumber>
    </recommendedName>
    <alternativeName>
        <fullName evidence="14">Alanyl-tRNA synthetase</fullName>
        <shortName evidence="14">AlaRS</shortName>
    </alternativeName>
</protein>
<dbReference type="FunFam" id="3.30.980.10:FF:000004">
    <property type="entry name" value="Alanine--tRNA ligase, cytoplasmic"/>
    <property type="match status" value="1"/>
</dbReference>
<dbReference type="HOGENOM" id="CLU_004485_1_1_14"/>
<proteinExistence type="inferred from homology"/>
<feature type="binding site" evidence="14">
    <location>
        <position position="539"/>
    </location>
    <ligand>
        <name>Zn(2+)</name>
        <dbReference type="ChEBI" id="CHEBI:29105"/>
    </ligand>
</feature>
<dbReference type="NCBIfam" id="TIGR00344">
    <property type="entry name" value="alaS"/>
    <property type="match status" value="1"/>
</dbReference>
<dbReference type="GO" id="GO:0005829">
    <property type="term" value="C:cytosol"/>
    <property type="evidence" value="ECO:0007669"/>
    <property type="project" value="TreeGrafter"/>
</dbReference>
<dbReference type="InterPro" id="IPR045864">
    <property type="entry name" value="aa-tRNA-synth_II/BPL/LPL"/>
</dbReference>
<evidence type="ECO:0000313" key="16">
    <source>
        <dbReference type="EMBL" id="CAP18435.1"/>
    </source>
</evidence>
<dbReference type="Gene3D" id="2.40.30.130">
    <property type="match status" value="1"/>
</dbReference>
<comment type="domain">
    <text evidence="14">Consists of three domains; the N-terminal catalytic domain, the editing domain and the C-terminal C-Ala domain. The editing domain removes incorrectly charged amino acids, while the C-Ala domain, along with tRNA(Ala), serves as a bridge to cooperatively bring together the editing and aminoacylation centers thus stimulating deacylation of misacylated tRNAs.</text>
</comment>
<dbReference type="GO" id="GO:0006419">
    <property type="term" value="P:alanyl-tRNA aminoacylation"/>
    <property type="evidence" value="ECO:0007669"/>
    <property type="project" value="UniProtKB-UniRule"/>
</dbReference>
<evidence type="ECO:0000256" key="7">
    <source>
        <dbReference type="ARBA" id="ARBA00022833"/>
    </source>
</evidence>
<comment type="similarity">
    <text evidence="1 14">Belongs to the class-II aminoacyl-tRNA synthetase family.</text>
</comment>
<evidence type="ECO:0000259" key="15">
    <source>
        <dbReference type="PROSITE" id="PS50860"/>
    </source>
</evidence>
<keyword evidence="10 14" id="KW-0648">Protein biosynthesis</keyword>
<dbReference type="PROSITE" id="PS50860">
    <property type="entry name" value="AA_TRNA_LIGASE_II_ALA"/>
    <property type="match status" value="1"/>
</dbReference>
<dbReference type="Gene3D" id="3.10.310.40">
    <property type="match status" value="1"/>
</dbReference>
<evidence type="ECO:0000256" key="14">
    <source>
        <dbReference type="HAMAP-Rule" id="MF_00036"/>
    </source>
</evidence>
<feature type="binding site" evidence="14">
    <location>
        <position position="535"/>
    </location>
    <ligand>
        <name>Zn(2+)</name>
        <dbReference type="ChEBI" id="CHEBI:29105"/>
    </ligand>
</feature>
<sequence length="861" mass="101075">MTSLEIKNMWLNFFINKGHYQENSFSLIPENDPTLLWVNAGITPLKKYFNGSLPVVNSRIVNIQKCLRTNDIENVGKTSTHHTFFEMLGNFSIGNYFKKEAIDFAYELLMSKQWFGFDSNKIYITYYYKDIETLNLWLKKDIHPEHLISLESNFWNIGQGPCGPCTEIFFDRGSKYHPKGKELIKKDIPNNRFVEIWNIVFSQYNFNPENKKNIYQELPSKNIDTGAGLERLACILQDVENNFETDIFFPIIQKISYLSSIKYQNQEAFKVISDHIRTLVFAIGDGVIFANDGRGYVLKKILRRAIQKGKILNFKKPFLYKLIPIVVKQNQFFYPKLKEYQSILEKIIYKEEKKFFDMLENCEEKILNLIKNNFLSGEQYFKLYDTYGIPKEIILNYCEQKGFIIDNDGFIKKLESHKNLSKLNQHFKLSIQKKNDKFLNFKDKSNFIGYNILETKTKVIKIFEEGIILEKTPFYPNMGGQINDKGFINNIPVKKIIRLHHGQLLHQVQSDLFYEDQEVIAKIDFNARKQISLHHTATHLLQDAIILILGKHIEQKGSFIGDNLLRWDFNHYEKIKPQDILKFEIQVNKWIQKKTNVIIKEILFSDAKKIPNIKYFKDKKYPEIVRIVQMDDYSITLCAGTHAKNTKDLKKIIILSCNLISSGIYRIEASVGLNAINILNQKINFYLDEKKNIIKKAQRMSISNFKLLLPENIIITESFQDILNYKLYIQNLQRNFNFFKKELLENQKKYVLSNIKKFIPSKITTKMFLKINDKMEMEVLKYLLEYLFVKFKMEILLICYLQDDKMFFLCKSATLHAGQIIKTISQIAEGFGGGNNKFAQGSTKHPNKLKSVLKYWNDNLS</sequence>
<accession>B3QZP8</accession>
<dbReference type="eggNOG" id="COG0013">
    <property type="taxonomic scope" value="Bacteria"/>
</dbReference>
<dbReference type="EMBL" id="CU469464">
    <property type="protein sequence ID" value="CAP18435.1"/>
    <property type="molecule type" value="Genomic_DNA"/>
</dbReference>
<keyword evidence="17" id="KW-1185">Reference proteome</keyword>
<dbReference type="FunFam" id="3.30.930.10:FF:000046">
    <property type="entry name" value="Alanine--tRNA ligase"/>
    <property type="match status" value="1"/>
</dbReference>
<keyword evidence="2 14" id="KW-0963">Cytoplasm</keyword>
<dbReference type="SMART" id="SM00863">
    <property type="entry name" value="tRNA_SAD"/>
    <property type="match status" value="1"/>
</dbReference>
<keyword evidence="11 14" id="KW-0030">Aminoacyl-tRNA synthetase</keyword>
<dbReference type="SUPFAM" id="SSF55681">
    <property type="entry name" value="Class II aaRS and biotin synthetases"/>
    <property type="match status" value="1"/>
</dbReference>
<dbReference type="GO" id="GO:0002161">
    <property type="term" value="F:aminoacyl-tRNA deacylase activity"/>
    <property type="evidence" value="ECO:0007669"/>
    <property type="project" value="TreeGrafter"/>
</dbReference>
<dbReference type="PANTHER" id="PTHR11777">
    <property type="entry name" value="ALANYL-TRNA SYNTHETASE"/>
    <property type="match status" value="1"/>
</dbReference>
<keyword evidence="4 14" id="KW-0436">Ligase</keyword>
<keyword evidence="6 14" id="KW-0547">Nucleotide-binding</keyword>
<keyword evidence="7 14" id="KW-0862">Zinc</keyword>
<dbReference type="GO" id="GO:0004813">
    <property type="term" value="F:alanine-tRNA ligase activity"/>
    <property type="evidence" value="ECO:0007669"/>
    <property type="project" value="UniProtKB-UniRule"/>
</dbReference>
<dbReference type="EC" id="6.1.1.7" evidence="14"/>
<dbReference type="KEGG" id="pml:ATP_00248"/>
<evidence type="ECO:0000256" key="3">
    <source>
        <dbReference type="ARBA" id="ARBA00022555"/>
    </source>
</evidence>
<dbReference type="InterPro" id="IPR002318">
    <property type="entry name" value="Ala-tRNA-lgiase_IIc"/>
</dbReference>
<dbReference type="InterPro" id="IPR023033">
    <property type="entry name" value="Ala_tRNA_ligase_euk/bac"/>
</dbReference>
<reference evidence="16 17" key="1">
    <citation type="journal article" date="2008" name="BMC Genomics">
        <title>The linear chromosome of the plant-pathogenic mycoplasma 'Candidatus Phytoplasma mali'.</title>
        <authorList>
            <person name="Kube M."/>
            <person name="Schneider B."/>
            <person name="Kuhl H."/>
            <person name="Dandekar T."/>
            <person name="Heitmann K."/>
            <person name="Migdoll A.M."/>
            <person name="Reinhardt R."/>
            <person name="Seemueller E."/>
        </authorList>
    </citation>
    <scope>NUCLEOTIDE SEQUENCE [LARGE SCALE GENOMIC DNA]</scope>
    <source>
        <strain evidence="16 17">AT</strain>
    </source>
</reference>
<evidence type="ECO:0000256" key="11">
    <source>
        <dbReference type="ARBA" id="ARBA00023146"/>
    </source>
</evidence>
<dbReference type="Pfam" id="PF01411">
    <property type="entry name" value="tRNA-synt_2c"/>
    <property type="match status" value="1"/>
</dbReference>
<keyword evidence="3 14" id="KW-0820">tRNA-binding</keyword>
<dbReference type="SUPFAM" id="SSF50447">
    <property type="entry name" value="Translation proteins"/>
    <property type="match status" value="1"/>
</dbReference>
<evidence type="ECO:0000256" key="10">
    <source>
        <dbReference type="ARBA" id="ARBA00022917"/>
    </source>
</evidence>
<dbReference type="InterPro" id="IPR018165">
    <property type="entry name" value="Ala-tRNA-synth_IIc_core"/>
</dbReference>
<dbReference type="Gene3D" id="3.30.930.10">
    <property type="entry name" value="Bira Bifunctional Protein, Domain 2"/>
    <property type="match status" value="1"/>
</dbReference>
<dbReference type="SUPFAM" id="SSF101353">
    <property type="entry name" value="Putative anticodon-binding domain of alanyl-tRNA synthetase (AlaRS)"/>
    <property type="match status" value="1"/>
</dbReference>
<evidence type="ECO:0000256" key="9">
    <source>
        <dbReference type="ARBA" id="ARBA00022884"/>
    </source>
</evidence>
<dbReference type="CDD" id="cd00673">
    <property type="entry name" value="AlaRS_core"/>
    <property type="match status" value="1"/>
</dbReference>
<dbReference type="InterPro" id="IPR009000">
    <property type="entry name" value="Transl_B-barrel_sf"/>
</dbReference>
<gene>
    <name evidence="14 16" type="primary">alaS</name>
    <name evidence="16" type="ordered locus">ATP_00248</name>
</gene>
<feature type="binding site" evidence="14">
    <location>
        <position position="638"/>
    </location>
    <ligand>
        <name>Zn(2+)</name>
        <dbReference type="ChEBI" id="CHEBI:29105"/>
    </ligand>
</feature>
<dbReference type="Proteomes" id="UP000002020">
    <property type="component" value="Chromosome"/>
</dbReference>
<comment type="catalytic activity">
    <reaction evidence="13 14">
        <text>tRNA(Ala) + L-alanine + ATP = L-alanyl-tRNA(Ala) + AMP + diphosphate</text>
        <dbReference type="Rhea" id="RHEA:12540"/>
        <dbReference type="Rhea" id="RHEA-COMP:9657"/>
        <dbReference type="Rhea" id="RHEA-COMP:9923"/>
        <dbReference type="ChEBI" id="CHEBI:30616"/>
        <dbReference type="ChEBI" id="CHEBI:33019"/>
        <dbReference type="ChEBI" id="CHEBI:57972"/>
        <dbReference type="ChEBI" id="CHEBI:78442"/>
        <dbReference type="ChEBI" id="CHEBI:78497"/>
        <dbReference type="ChEBI" id="CHEBI:456215"/>
        <dbReference type="EC" id="6.1.1.7"/>
    </reaction>
</comment>
<dbReference type="GO" id="GO:0008270">
    <property type="term" value="F:zinc ion binding"/>
    <property type="evidence" value="ECO:0007669"/>
    <property type="project" value="UniProtKB-UniRule"/>
</dbReference>